<sequence>MNYNDSFVDSDTNDENEKLNLGKVEDKNDARVKKKVNKNETVPIINTQKLSYRDVLIKGRVNENKDKEDEHEKAVVDLSYQDLVKDMENLKYHEREKLAWDLLDKGFKIISLLPESPVSEYDFENENYDDLPDAPRGSKLTEIELDKLMLKTVGEFYKDTEAGKYFSKAFEIMEGRF</sequence>
<dbReference type="AlphaFoldDB" id="A0A397SCL6"/>
<organism evidence="1 2">
    <name type="scientific">Glomus cerebriforme</name>
    <dbReference type="NCBI Taxonomy" id="658196"/>
    <lineage>
        <taxon>Eukaryota</taxon>
        <taxon>Fungi</taxon>
        <taxon>Fungi incertae sedis</taxon>
        <taxon>Mucoromycota</taxon>
        <taxon>Glomeromycotina</taxon>
        <taxon>Glomeromycetes</taxon>
        <taxon>Glomerales</taxon>
        <taxon>Glomeraceae</taxon>
        <taxon>Glomus</taxon>
    </lineage>
</organism>
<proteinExistence type="predicted"/>
<evidence type="ECO:0000313" key="2">
    <source>
        <dbReference type="Proteomes" id="UP000265703"/>
    </source>
</evidence>
<name>A0A397SCL6_9GLOM</name>
<keyword evidence="2" id="KW-1185">Reference proteome</keyword>
<comment type="caution">
    <text evidence="1">The sequence shown here is derived from an EMBL/GenBank/DDBJ whole genome shotgun (WGS) entry which is preliminary data.</text>
</comment>
<accession>A0A397SCL6</accession>
<evidence type="ECO:0000313" key="1">
    <source>
        <dbReference type="EMBL" id="RIA82579.1"/>
    </source>
</evidence>
<reference evidence="1 2" key="1">
    <citation type="submission" date="2018-06" db="EMBL/GenBank/DDBJ databases">
        <title>Comparative genomics reveals the genomic features of Rhizophagus irregularis, R. cerebriforme, R. diaphanum and Gigaspora rosea, and their symbiotic lifestyle signature.</title>
        <authorList>
            <person name="Morin E."/>
            <person name="San Clemente H."/>
            <person name="Chen E.C.H."/>
            <person name="De La Providencia I."/>
            <person name="Hainaut M."/>
            <person name="Kuo A."/>
            <person name="Kohler A."/>
            <person name="Murat C."/>
            <person name="Tang N."/>
            <person name="Roy S."/>
            <person name="Loubradou J."/>
            <person name="Henrissat B."/>
            <person name="Grigoriev I.V."/>
            <person name="Corradi N."/>
            <person name="Roux C."/>
            <person name="Martin F.M."/>
        </authorList>
    </citation>
    <scope>NUCLEOTIDE SEQUENCE [LARGE SCALE GENOMIC DNA]</scope>
    <source>
        <strain evidence="1 2">DAOM 227022</strain>
    </source>
</reference>
<dbReference type="EMBL" id="QKYT01000652">
    <property type="protein sequence ID" value="RIA82579.1"/>
    <property type="molecule type" value="Genomic_DNA"/>
</dbReference>
<protein>
    <submittedName>
        <fullName evidence="1">Uncharacterized protein</fullName>
    </submittedName>
</protein>
<dbReference type="Proteomes" id="UP000265703">
    <property type="component" value="Unassembled WGS sequence"/>
</dbReference>
<gene>
    <name evidence="1" type="ORF">C1645_835149</name>
</gene>